<dbReference type="eggNOG" id="ENOG502QRKD">
    <property type="taxonomic scope" value="Eukaryota"/>
</dbReference>
<proteinExistence type="inferred from homology"/>
<name>A0A0L0SF42_ALLM3</name>
<organism evidence="9 10">
    <name type="scientific">Allomyces macrogynus (strain ATCC 38327)</name>
    <name type="common">Allomyces javanicus var. macrogynus</name>
    <dbReference type="NCBI Taxonomy" id="578462"/>
    <lineage>
        <taxon>Eukaryota</taxon>
        <taxon>Fungi</taxon>
        <taxon>Fungi incertae sedis</taxon>
        <taxon>Blastocladiomycota</taxon>
        <taxon>Blastocladiomycetes</taxon>
        <taxon>Blastocladiales</taxon>
        <taxon>Blastocladiaceae</taxon>
        <taxon>Allomyces</taxon>
    </lineage>
</organism>
<gene>
    <name evidence="9" type="ORF">AMAG_06749</name>
</gene>
<dbReference type="InterPro" id="IPR003788">
    <property type="entry name" value="NDUFAF7"/>
</dbReference>
<sequence>MIRLGALRAGRRAVAGPTAGVALAQPLATASTTAKQSKPKAAPKTDQPASSASTTPPAPNTRPLSASAALSKTSKRLTRFDVPHGSDREKQLSPLIPRSRYTHYPLPALLRTTEHPSCATMSARDFIHNSLYNPHYGYFSKHARIFQVTQPVEFTKLPSTLEFMNTVGDQYAQVEAKLARDVDDVTRQIWHTPTELFKPYFGYAVAKHVLDAYRAEGNTGAPLVVYEVGGGNGTLMANILDYLQQHAPEVYATARYSIVEISASLAAIQRETAKRHGHAAKVDIINTSILDDASPVCTDPCFVIAMEVVDNLAHDVVRADLATGAPLSAVVTTDQFHDHTEEYAPVTDPTLARALYLHAVADHPLPRFNHPIHDPWGTCAARLPLGRTLVPKIPFAPNLSQRAFVPTMHVRFAEQIAKRFPLHKLVLADFSTLPDTIDARAMNAPVVQTRFKGSMVPVGTYLVQPGFFDVFFPTEFAAAQRVHDLVRVEGYDVDEVTDRAWRYIAALGSGDERKAREVVAEQPRGEARAKVLSQRAFLQRNADLKATTTKSGENPLLMYYENCAFLVS</sequence>
<keyword evidence="5 7" id="KW-0496">Mitochondrion</keyword>
<evidence type="ECO:0000256" key="7">
    <source>
        <dbReference type="RuleBase" id="RU364114"/>
    </source>
</evidence>
<evidence type="ECO:0000256" key="4">
    <source>
        <dbReference type="ARBA" id="ARBA00022679"/>
    </source>
</evidence>
<dbReference type="InterPro" id="IPR029063">
    <property type="entry name" value="SAM-dependent_MTases_sf"/>
</dbReference>
<dbReference type="EC" id="2.1.1.320" evidence="7"/>
<feature type="compositionally biased region" description="Basic and acidic residues" evidence="8">
    <location>
        <begin position="78"/>
        <end position="91"/>
    </location>
</feature>
<evidence type="ECO:0000256" key="3">
    <source>
        <dbReference type="ARBA" id="ARBA00022603"/>
    </source>
</evidence>
<evidence type="ECO:0000313" key="10">
    <source>
        <dbReference type="Proteomes" id="UP000054350"/>
    </source>
</evidence>
<dbReference type="STRING" id="578462.A0A0L0SF42"/>
<comment type="function">
    <text evidence="7">Arginine methyltransferase involved in the assembly or stability of mitochondrial NADH:ubiquinone oxidoreductase complex (complex I).</text>
</comment>
<comment type="subcellular location">
    <subcellularLocation>
        <location evidence="1 7">Mitochondrion</location>
    </subcellularLocation>
</comment>
<evidence type="ECO:0000256" key="1">
    <source>
        <dbReference type="ARBA" id="ARBA00004173"/>
    </source>
</evidence>
<evidence type="ECO:0000256" key="5">
    <source>
        <dbReference type="ARBA" id="ARBA00023128"/>
    </source>
</evidence>
<dbReference type="GO" id="GO:0035243">
    <property type="term" value="F:protein-arginine omega-N symmetric methyltransferase activity"/>
    <property type="evidence" value="ECO:0007669"/>
    <property type="project" value="UniProtKB-EC"/>
</dbReference>
<evidence type="ECO:0000256" key="8">
    <source>
        <dbReference type="SAM" id="MobiDB-lite"/>
    </source>
</evidence>
<dbReference type="AlphaFoldDB" id="A0A0L0SF42"/>
<dbReference type="VEuPathDB" id="FungiDB:AMAG_06749"/>
<evidence type="ECO:0000313" key="9">
    <source>
        <dbReference type="EMBL" id="KNE60985.1"/>
    </source>
</evidence>
<dbReference type="Proteomes" id="UP000054350">
    <property type="component" value="Unassembled WGS sequence"/>
</dbReference>
<evidence type="ECO:0000256" key="2">
    <source>
        <dbReference type="ARBA" id="ARBA00005891"/>
    </source>
</evidence>
<dbReference type="GO" id="GO:0005739">
    <property type="term" value="C:mitochondrion"/>
    <property type="evidence" value="ECO:0007669"/>
    <property type="project" value="UniProtKB-SubCell"/>
</dbReference>
<dbReference type="Gene3D" id="3.40.50.12710">
    <property type="match status" value="1"/>
</dbReference>
<comment type="catalytic activity">
    <reaction evidence="6 7">
        <text>L-arginyl-[protein] + 2 S-adenosyl-L-methionine = N(omega),N(omega)'-dimethyl-L-arginyl-[protein] + 2 S-adenosyl-L-homocysteine + 2 H(+)</text>
        <dbReference type="Rhea" id="RHEA:48108"/>
        <dbReference type="Rhea" id="RHEA-COMP:10532"/>
        <dbReference type="Rhea" id="RHEA-COMP:11992"/>
        <dbReference type="ChEBI" id="CHEBI:15378"/>
        <dbReference type="ChEBI" id="CHEBI:29965"/>
        <dbReference type="ChEBI" id="CHEBI:57856"/>
        <dbReference type="ChEBI" id="CHEBI:59789"/>
        <dbReference type="ChEBI" id="CHEBI:88221"/>
        <dbReference type="EC" id="2.1.1.320"/>
    </reaction>
</comment>
<dbReference type="EMBL" id="GG745337">
    <property type="protein sequence ID" value="KNE60985.1"/>
    <property type="molecule type" value="Genomic_DNA"/>
</dbReference>
<evidence type="ECO:0000256" key="6">
    <source>
        <dbReference type="ARBA" id="ARBA00048612"/>
    </source>
</evidence>
<dbReference type="OrthoDB" id="17415at2759"/>
<dbReference type="PANTHER" id="PTHR12049:SF5">
    <property type="entry name" value="PROTEIN ARGININE METHYLTRANSFERASE NDUFAF7 HOMOLOG, MITOCHONDRIAL"/>
    <property type="match status" value="1"/>
</dbReference>
<feature type="compositionally biased region" description="Low complexity" evidence="8">
    <location>
        <begin position="48"/>
        <end position="71"/>
    </location>
</feature>
<dbReference type="SUPFAM" id="SSF53335">
    <property type="entry name" value="S-adenosyl-L-methionine-dependent methyltransferases"/>
    <property type="match status" value="1"/>
</dbReference>
<keyword evidence="4 7" id="KW-0808">Transferase</keyword>
<reference evidence="9 10" key="1">
    <citation type="submission" date="2009-11" db="EMBL/GenBank/DDBJ databases">
        <title>Annotation of Allomyces macrogynus ATCC 38327.</title>
        <authorList>
            <consortium name="The Broad Institute Genome Sequencing Platform"/>
            <person name="Russ C."/>
            <person name="Cuomo C."/>
            <person name="Burger G."/>
            <person name="Gray M.W."/>
            <person name="Holland P.W.H."/>
            <person name="King N."/>
            <person name="Lang F.B.F."/>
            <person name="Roger A.J."/>
            <person name="Ruiz-Trillo I."/>
            <person name="Young S.K."/>
            <person name="Zeng Q."/>
            <person name="Gargeya S."/>
            <person name="Fitzgerald M."/>
            <person name="Haas B."/>
            <person name="Abouelleil A."/>
            <person name="Alvarado L."/>
            <person name="Arachchi H.M."/>
            <person name="Berlin A."/>
            <person name="Chapman S.B."/>
            <person name="Gearin G."/>
            <person name="Goldberg J."/>
            <person name="Griggs A."/>
            <person name="Gujja S."/>
            <person name="Hansen M."/>
            <person name="Heiman D."/>
            <person name="Howarth C."/>
            <person name="Larimer J."/>
            <person name="Lui A."/>
            <person name="MacDonald P.J.P."/>
            <person name="McCowen C."/>
            <person name="Montmayeur A."/>
            <person name="Murphy C."/>
            <person name="Neiman D."/>
            <person name="Pearson M."/>
            <person name="Priest M."/>
            <person name="Roberts A."/>
            <person name="Saif S."/>
            <person name="Shea T."/>
            <person name="Sisk P."/>
            <person name="Stolte C."/>
            <person name="Sykes S."/>
            <person name="Wortman J."/>
            <person name="Nusbaum C."/>
            <person name="Birren B."/>
        </authorList>
    </citation>
    <scope>NUCLEOTIDE SEQUENCE [LARGE SCALE GENOMIC DNA]</scope>
    <source>
        <strain evidence="9 10">ATCC 38327</strain>
    </source>
</reference>
<dbReference type="OMA" id="RYMAFEE"/>
<dbReference type="GO" id="GO:0032259">
    <property type="term" value="P:methylation"/>
    <property type="evidence" value="ECO:0007669"/>
    <property type="project" value="UniProtKB-KW"/>
</dbReference>
<keyword evidence="10" id="KW-1185">Reference proteome</keyword>
<accession>A0A0L0SF42</accession>
<dbReference type="PANTHER" id="PTHR12049">
    <property type="entry name" value="PROTEIN ARGININE METHYLTRANSFERASE NDUFAF7, MITOCHONDRIAL"/>
    <property type="match status" value="1"/>
</dbReference>
<protein>
    <recommendedName>
        <fullName evidence="7">Protein arginine methyltransferase NDUFAF7</fullName>
        <ecNumber evidence="7">2.1.1.320</ecNumber>
    </recommendedName>
</protein>
<dbReference type="Pfam" id="PF02636">
    <property type="entry name" value="Methyltransf_28"/>
    <property type="match status" value="1"/>
</dbReference>
<feature type="region of interest" description="Disordered" evidence="8">
    <location>
        <begin position="29"/>
        <end position="94"/>
    </location>
</feature>
<comment type="similarity">
    <text evidence="2 7">Belongs to the NDUFAF7 family.</text>
</comment>
<dbReference type="InterPro" id="IPR038375">
    <property type="entry name" value="NDUFAF7_sf"/>
</dbReference>
<reference evidence="10" key="2">
    <citation type="submission" date="2009-11" db="EMBL/GenBank/DDBJ databases">
        <title>The Genome Sequence of Allomyces macrogynus strain ATCC 38327.</title>
        <authorList>
            <consortium name="The Broad Institute Genome Sequencing Platform"/>
            <person name="Russ C."/>
            <person name="Cuomo C."/>
            <person name="Shea T."/>
            <person name="Young S.K."/>
            <person name="Zeng Q."/>
            <person name="Koehrsen M."/>
            <person name="Haas B."/>
            <person name="Borodovsky M."/>
            <person name="Guigo R."/>
            <person name="Alvarado L."/>
            <person name="Berlin A."/>
            <person name="Borenstein D."/>
            <person name="Chen Z."/>
            <person name="Engels R."/>
            <person name="Freedman E."/>
            <person name="Gellesch M."/>
            <person name="Goldberg J."/>
            <person name="Griggs A."/>
            <person name="Gujja S."/>
            <person name="Heiman D."/>
            <person name="Hepburn T."/>
            <person name="Howarth C."/>
            <person name="Jen D."/>
            <person name="Larson L."/>
            <person name="Lewis B."/>
            <person name="Mehta T."/>
            <person name="Park D."/>
            <person name="Pearson M."/>
            <person name="Roberts A."/>
            <person name="Saif S."/>
            <person name="Shenoy N."/>
            <person name="Sisk P."/>
            <person name="Stolte C."/>
            <person name="Sykes S."/>
            <person name="Walk T."/>
            <person name="White J."/>
            <person name="Yandava C."/>
            <person name="Burger G."/>
            <person name="Gray M.W."/>
            <person name="Holland P.W.H."/>
            <person name="King N."/>
            <person name="Lang F.B.F."/>
            <person name="Roger A.J."/>
            <person name="Ruiz-Trillo I."/>
            <person name="Lander E."/>
            <person name="Nusbaum C."/>
        </authorList>
    </citation>
    <scope>NUCLEOTIDE SEQUENCE [LARGE SCALE GENOMIC DNA]</scope>
    <source>
        <strain evidence="10">ATCC 38327</strain>
    </source>
</reference>
<keyword evidence="3 7" id="KW-0489">Methyltransferase</keyword>